<evidence type="ECO:0000313" key="3">
    <source>
        <dbReference type="Proteomes" id="UP000095282"/>
    </source>
</evidence>
<dbReference type="Proteomes" id="UP000095282">
    <property type="component" value="Unplaced"/>
</dbReference>
<reference evidence="4" key="1">
    <citation type="submission" date="2016-11" db="UniProtKB">
        <authorList>
            <consortium name="WormBaseParasite"/>
        </authorList>
    </citation>
    <scope>IDENTIFICATION</scope>
</reference>
<feature type="signal peptide" evidence="1">
    <location>
        <begin position="1"/>
        <end position="16"/>
    </location>
</feature>
<dbReference type="PANTHER" id="PTHR22899">
    <property type="entry name" value="CYCLIN-RELATED F-BOX FAMILY"/>
    <property type="match status" value="1"/>
</dbReference>
<dbReference type="InterPro" id="IPR012885">
    <property type="entry name" value="F-box_Sdz-33"/>
</dbReference>
<proteinExistence type="predicted"/>
<accession>A0A1I7UUQ2</accession>
<keyword evidence="3" id="KW-1185">Reference proteome</keyword>
<dbReference type="WBParaSite" id="Csp11.Scaffold630.g19540.t1">
    <property type="protein sequence ID" value="Csp11.Scaffold630.g19540.t1"/>
    <property type="gene ID" value="Csp11.Scaffold630.g19540"/>
</dbReference>
<keyword evidence="1" id="KW-0732">Signal</keyword>
<protein>
    <submittedName>
        <fullName evidence="4">FBA_2 domain-containing protein</fullName>
    </submittedName>
</protein>
<feature type="domain" description="Sdz-33 F-box" evidence="2">
    <location>
        <begin position="145"/>
        <end position="207"/>
    </location>
</feature>
<dbReference type="Pfam" id="PF07735">
    <property type="entry name" value="FBA_2"/>
    <property type="match status" value="1"/>
</dbReference>
<evidence type="ECO:0000313" key="4">
    <source>
        <dbReference type="WBParaSite" id="Csp11.Scaffold630.g19540.t1"/>
    </source>
</evidence>
<sequence>MRLVLLFTVRIEVLLSDGTSLLFLLSSFLYNDVNSHSNIHLELYEGRDVGRRKLEDLWNTEAIVKNKLISHLCKVLNHPCTDKIEFSTPDIPPETISDLIQGQEVRVLAVFFMDPSMRTALKIIRYSSVLRMNSVPFEKNEYTKLKEILMKNLDEFSLMSSDIIPIEDILLSNSREFITKCSVTAKQLNRFLKLWMIGSNRRFEYFSCRITGDSDGLLKGIEYEQIPMDSTEVYKRRRVDLPNYDIPLKGGMRITRHDGTKAIISIETIQTDRWLSFFCSEMKIFYVIQFFLTLFCSSKLSWVCQSYFDK</sequence>
<name>A0A1I7UUQ2_9PELO</name>
<dbReference type="AlphaFoldDB" id="A0A1I7UUQ2"/>
<evidence type="ECO:0000259" key="2">
    <source>
        <dbReference type="Pfam" id="PF07735"/>
    </source>
</evidence>
<organism evidence="3 4">
    <name type="scientific">Caenorhabditis tropicalis</name>
    <dbReference type="NCBI Taxonomy" id="1561998"/>
    <lineage>
        <taxon>Eukaryota</taxon>
        <taxon>Metazoa</taxon>
        <taxon>Ecdysozoa</taxon>
        <taxon>Nematoda</taxon>
        <taxon>Chromadorea</taxon>
        <taxon>Rhabditida</taxon>
        <taxon>Rhabditina</taxon>
        <taxon>Rhabditomorpha</taxon>
        <taxon>Rhabditoidea</taxon>
        <taxon>Rhabditidae</taxon>
        <taxon>Peloderinae</taxon>
        <taxon>Caenorhabditis</taxon>
    </lineage>
</organism>
<feature type="chain" id="PRO_5009309500" evidence="1">
    <location>
        <begin position="17"/>
        <end position="310"/>
    </location>
</feature>
<evidence type="ECO:0000256" key="1">
    <source>
        <dbReference type="SAM" id="SignalP"/>
    </source>
</evidence>
<dbReference type="InterPro" id="IPR053222">
    <property type="entry name" value="Zygotic_Embryogenesis-Asso"/>
</dbReference>
<dbReference type="PANTHER" id="PTHR22899:SF0">
    <property type="entry name" value="F-BOX ASSOCIATED DOMAIN-CONTAINING PROTEIN-RELATED"/>
    <property type="match status" value="1"/>
</dbReference>